<keyword evidence="1" id="KW-1133">Transmembrane helix</keyword>
<dbReference type="AlphaFoldDB" id="R4KM58"/>
<protein>
    <submittedName>
        <fullName evidence="2">Uncharacterized protein</fullName>
    </submittedName>
</protein>
<accession>R4KM58</accession>
<keyword evidence="1" id="KW-0812">Transmembrane</keyword>
<dbReference type="Proteomes" id="UP000013520">
    <property type="component" value="Chromosome"/>
</dbReference>
<dbReference type="KEGG" id="dgi:Desgi_1203"/>
<dbReference type="HOGENOM" id="CLU_2022992_0_0_9"/>
<sequence length="122" mass="14100">MKQIGTYSPNQSKRRSFDSLISWDKKIRYNRSYTIALIYKKFDNYVKVVLILAGLLFIPISFGARLTLLIFRYNIYLNREYKNQLTVCVASTRRGLGLALKTTVIVLRAFTLTSISHLNNEG</sequence>
<keyword evidence="3" id="KW-1185">Reference proteome</keyword>
<organism evidence="2 3">
    <name type="scientific">Desulfoscipio gibsoniae DSM 7213</name>
    <dbReference type="NCBI Taxonomy" id="767817"/>
    <lineage>
        <taxon>Bacteria</taxon>
        <taxon>Bacillati</taxon>
        <taxon>Bacillota</taxon>
        <taxon>Clostridia</taxon>
        <taxon>Eubacteriales</taxon>
        <taxon>Desulfallaceae</taxon>
        <taxon>Desulfoscipio</taxon>
    </lineage>
</organism>
<gene>
    <name evidence="2" type="ORF">Desgi_1203</name>
</gene>
<evidence type="ECO:0000313" key="3">
    <source>
        <dbReference type="Proteomes" id="UP000013520"/>
    </source>
</evidence>
<name>R4KM58_9FIRM</name>
<reference evidence="2 3" key="1">
    <citation type="submission" date="2012-01" db="EMBL/GenBank/DDBJ databases">
        <title>Complete sequence of Desulfotomaculum gibsoniae DSM 7213.</title>
        <authorList>
            <consortium name="US DOE Joint Genome Institute"/>
            <person name="Lucas S."/>
            <person name="Han J."/>
            <person name="Lapidus A."/>
            <person name="Cheng J.-F."/>
            <person name="Goodwin L."/>
            <person name="Pitluck S."/>
            <person name="Peters L."/>
            <person name="Ovchinnikova G."/>
            <person name="Teshima H."/>
            <person name="Detter J.C."/>
            <person name="Han C."/>
            <person name="Tapia R."/>
            <person name="Land M."/>
            <person name="Hauser L."/>
            <person name="Kyrpides N."/>
            <person name="Ivanova N."/>
            <person name="Pagani I."/>
            <person name="Parshina S."/>
            <person name="Plugge C."/>
            <person name="Muyzer G."/>
            <person name="Kuever J."/>
            <person name="Ivanova A."/>
            <person name="Nazina T."/>
            <person name="Klenk H.-P."/>
            <person name="Brambilla E."/>
            <person name="Spring S."/>
            <person name="Stams A.F."/>
            <person name="Woyke T."/>
        </authorList>
    </citation>
    <scope>NUCLEOTIDE SEQUENCE [LARGE SCALE GENOMIC DNA]</scope>
    <source>
        <strain evidence="2 3">DSM 7213</strain>
    </source>
</reference>
<evidence type="ECO:0000313" key="2">
    <source>
        <dbReference type="EMBL" id="AGL00726.1"/>
    </source>
</evidence>
<keyword evidence="1" id="KW-0472">Membrane</keyword>
<feature type="transmembrane region" description="Helical" evidence="1">
    <location>
        <begin position="48"/>
        <end position="71"/>
    </location>
</feature>
<dbReference type="EMBL" id="CP003273">
    <property type="protein sequence ID" value="AGL00726.1"/>
    <property type="molecule type" value="Genomic_DNA"/>
</dbReference>
<proteinExistence type="predicted"/>
<evidence type="ECO:0000256" key="1">
    <source>
        <dbReference type="SAM" id="Phobius"/>
    </source>
</evidence>
<dbReference type="STRING" id="767817.Desgi_1203"/>